<protein>
    <submittedName>
        <fullName evidence="2">Uncharacterized protein</fullName>
    </submittedName>
</protein>
<sequence length="160" mass="17020">MRAQTTGDATGRQTAAVSTGRRATDGARREAREPAPTSAKQVRQDAGEEPRAPLVGATARSQSDKTTRVPEIGSASRRNTAETAPPGIAALATNDAGGARTSMTAQPKLAVRNRGRKRKAEADADARATEDGRQRRRRDADAREARAARRQAARHEPEAS</sequence>
<evidence type="ECO:0000313" key="2">
    <source>
        <dbReference type="EMBL" id="KAE9160922.1"/>
    </source>
</evidence>
<accession>A0A6G0MAA6</accession>
<dbReference type="EMBL" id="QXGC01007144">
    <property type="protein sequence ID" value="KAE9160922.1"/>
    <property type="molecule type" value="Genomic_DNA"/>
</dbReference>
<organism evidence="2 3">
    <name type="scientific">Phytophthora fragariae</name>
    <dbReference type="NCBI Taxonomy" id="53985"/>
    <lineage>
        <taxon>Eukaryota</taxon>
        <taxon>Sar</taxon>
        <taxon>Stramenopiles</taxon>
        <taxon>Oomycota</taxon>
        <taxon>Peronosporomycetes</taxon>
        <taxon>Peronosporales</taxon>
        <taxon>Peronosporaceae</taxon>
        <taxon>Phytophthora</taxon>
    </lineage>
</organism>
<feature type="compositionally biased region" description="Basic and acidic residues" evidence="1">
    <location>
        <begin position="120"/>
        <end position="160"/>
    </location>
</feature>
<dbReference type="AlphaFoldDB" id="A0A6G0MAA6"/>
<reference evidence="2 3" key="1">
    <citation type="submission" date="2018-09" db="EMBL/GenBank/DDBJ databases">
        <title>Genomic investigation of the strawberry pathogen Phytophthora fragariae indicates pathogenicity is determined by transcriptional variation in three key races.</title>
        <authorList>
            <person name="Adams T.M."/>
            <person name="Armitage A.D."/>
            <person name="Sobczyk M.K."/>
            <person name="Bates H.J."/>
            <person name="Dunwell J.M."/>
            <person name="Nellist C.F."/>
            <person name="Harrison R.J."/>
        </authorList>
    </citation>
    <scope>NUCLEOTIDE SEQUENCE [LARGE SCALE GENOMIC DNA]</scope>
    <source>
        <strain evidence="2 3">BC-23</strain>
    </source>
</reference>
<feature type="region of interest" description="Disordered" evidence="1">
    <location>
        <begin position="1"/>
        <end position="160"/>
    </location>
</feature>
<proteinExistence type="predicted"/>
<feature type="compositionally biased region" description="Basic and acidic residues" evidence="1">
    <location>
        <begin position="22"/>
        <end position="33"/>
    </location>
</feature>
<name>A0A6G0MAA6_9STRA</name>
<evidence type="ECO:0000256" key="1">
    <source>
        <dbReference type="SAM" id="MobiDB-lite"/>
    </source>
</evidence>
<comment type="caution">
    <text evidence="2">The sequence shown here is derived from an EMBL/GenBank/DDBJ whole genome shotgun (WGS) entry which is preliminary data.</text>
</comment>
<dbReference type="Proteomes" id="UP000476176">
    <property type="component" value="Unassembled WGS sequence"/>
</dbReference>
<gene>
    <name evidence="2" type="ORF">PF004_g31008</name>
</gene>
<feature type="compositionally biased region" description="Basic and acidic residues" evidence="1">
    <location>
        <begin position="42"/>
        <end position="51"/>
    </location>
</feature>
<evidence type="ECO:0000313" key="3">
    <source>
        <dbReference type="Proteomes" id="UP000476176"/>
    </source>
</evidence>
<feature type="compositionally biased region" description="Polar residues" evidence="1">
    <location>
        <begin position="1"/>
        <end position="17"/>
    </location>
</feature>